<dbReference type="Proteomes" id="UP001196316">
    <property type="component" value="Unassembled WGS sequence"/>
</dbReference>
<evidence type="ECO:0000313" key="5">
    <source>
        <dbReference type="EMBL" id="MBV3408737.1"/>
    </source>
</evidence>
<dbReference type="InterPro" id="IPR001173">
    <property type="entry name" value="Glyco_trans_2-like"/>
</dbReference>
<dbReference type="PANTHER" id="PTHR22916:SF51">
    <property type="entry name" value="GLYCOSYLTRANSFERASE EPSH-RELATED"/>
    <property type="match status" value="1"/>
</dbReference>
<name>A0AAW4NBA3_9BACT</name>
<sequence length="328" mass="37969">MEFKNPQISIIVPVYNVEEYLNQCVVSILDQTFTNFEVILIDDGSEDNSGHICEEFAKKDERVRVFHKVNGGVSSARNLGLRYAKGDWICFVDSDDLLPCSSLQIFLSHVREDIDLVMAGYVIMKTNGDIVESPKKHTSCMLGYQEALREMYHATDFNYQGYLWCKMFRKSVILHNKISFNESISFNEDRLFIVNYICHSKKNIAYTTSSVYNYILRDSGVMSSILKGYNRKFATDFDAFVQMRDAIISSTRNNELDKLSLEGICNSYMSNHKMMLDFKEYDSRIHKHMLKKMLLKGAIPTYFRILLRPFLGYIGLLLFPKLIIGRKS</sequence>
<dbReference type="EMBL" id="JAHOEP010000026">
    <property type="protein sequence ID" value="MBV3408737.1"/>
    <property type="molecule type" value="Genomic_DNA"/>
</dbReference>
<feature type="domain" description="Glycosyltransferase 2-like" evidence="4">
    <location>
        <begin position="9"/>
        <end position="162"/>
    </location>
</feature>
<dbReference type="RefSeq" id="WP_217326747.1">
    <property type="nucleotide sequence ID" value="NZ_JAHOEK010000025.1"/>
</dbReference>
<evidence type="ECO:0000259" key="4">
    <source>
        <dbReference type="Pfam" id="PF00535"/>
    </source>
</evidence>
<dbReference type="Pfam" id="PF00535">
    <property type="entry name" value="Glycos_transf_2"/>
    <property type="match status" value="1"/>
</dbReference>
<dbReference type="CDD" id="cd00761">
    <property type="entry name" value="Glyco_tranf_GTA_type"/>
    <property type="match status" value="1"/>
</dbReference>
<keyword evidence="3" id="KW-0472">Membrane</keyword>
<feature type="transmembrane region" description="Helical" evidence="3">
    <location>
        <begin position="305"/>
        <end position="324"/>
    </location>
</feature>
<dbReference type="AlphaFoldDB" id="A0AAW4NBA3"/>
<evidence type="ECO:0000256" key="2">
    <source>
        <dbReference type="ARBA" id="ARBA00022679"/>
    </source>
</evidence>
<keyword evidence="3" id="KW-1133">Transmembrane helix</keyword>
<accession>A0AAW4NBA3</accession>
<keyword evidence="2" id="KW-0808">Transferase</keyword>
<dbReference type="PANTHER" id="PTHR22916">
    <property type="entry name" value="GLYCOSYLTRANSFERASE"/>
    <property type="match status" value="1"/>
</dbReference>
<protein>
    <submittedName>
        <fullName evidence="5">Glycosyltransferase</fullName>
    </submittedName>
</protein>
<keyword evidence="1" id="KW-0328">Glycosyltransferase</keyword>
<keyword evidence="3" id="KW-0812">Transmembrane</keyword>
<evidence type="ECO:0000256" key="1">
    <source>
        <dbReference type="ARBA" id="ARBA00022676"/>
    </source>
</evidence>
<gene>
    <name evidence="5" type="ORF">KSW80_10050</name>
</gene>
<evidence type="ECO:0000256" key="3">
    <source>
        <dbReference type="SAM" id="Phobius"/>
    </source>
</evidence>
<proteinExistence type="predicted"/>
<evidence type="ECO:0000313" key="6">
    <source>
        <dbReference type="Proteomes" id="UP001196316"/>
    </source>
</evidence>
<reference evidence="5" key="1">
    <citation type="submission" date="2021-06" db="EMBL/GenBank/DDBJ databases">
        <title>Collection of gut derived symbiotic bacterial strains cultured from healthy donors.</title>
        <authorList>
            <person name="Lin H."/>
            <person name="Littmann E."/>
            <person name="Pamer E.G."/>
        </authorList>
    </citation>
    <scope>NUCLEOTIDE SEQUENCE</scope>
    <source>
        <strain evidence="5">MSK.21.60</strain>
    </source>
</reference>
<comment type="caution">
    <text evidence="5">The sequence shown here is derived from an EMBL/GenBank/DDBJ whole genome shotgun (WGS) entry which is preliminary data.</text>
</comment>
<organism evidence="5 6">
    <name type="scientific">Segatella copri</name>
    <dbReference type="NCBI Taxonomy" id="165179"/>
    <lineage>
        <taxon>Bacteria</taxon>
        <taxon>Pseudomonadati</taxon>
        <taxon>Bacteroidota</taxon>
        <taxon>Bacteroidia</taxon>
        <taxon>Bacteroidales</taxon>
        <taxon>Prevotellaceae</taxon>
        <taxon>Segatella</taxon>
    </lineage>
</organism>
<dbReference type="GO" id="GO:0016758">
    <property type="term" value="F:hexosyltransferase activity"/>
    <property type="evidence" value="ECO:0007669"/>
    <property type="project" value="UniProtKB-ARBA"/>
</dbReference>